<reference evidence="1 2" key="1">
    <citation type="submission" date="2020-08" db="EMBL/GenBank/DDBJ databases">
        <title>Genomic Encyclopedia of Type Strains, Phase IV (KMG-IV): sequencing the most valuable type-strain genomes for metagenomic binning, comparative biology and taxonomic classification.</title>
        <authorList>
            <person name="Goeker M."/>
        </authorList>
    </citation>
    <scope>NUCLEOTIDE SEQUENCE [LARGE SCALE GENOMIC DNA]</scope>
    <source>
        <strain evidence="1 2">DSM 26718</strain>
    </source>
</reference>
<proteinExistence type="predicted"/>
<protein>
    <submittedName>
        <fullName evidence="1">Uncharacterized protein</fullName>
    </submittedName>
</protein>
<accession>A0A7W9SZ22</accession>
<keyword evidence="2" id="KW-1185">Reference proteome</keyword>
<dbReference type="EMBL" id="JACHGG010000002">
    <property type="protein sequence ID" value="MBB6058376.1"/>
    <property type="molecule type" value="Genomic_DNA"/>
</dbReference>
<sequence>MSLLYWRHLSKIYKAKTAQTAQTQVGRYVAASRETCVICRLSLLPGIFPTPF</sequence>
<comment type="caution">
    <text evidence="1">The sequence shown here is derived from an EMBL/GenBank/DDBJ whole genome shotgun (WGS) entry which is preliminary data.</text>
</comment>
<organism evidence="1 2">
    <name type="scientific">Hymenobacter luteus</name>
    <dbReference type="NCBI Taxonomy" id="1411122"/>
    <lineage>
        <taxon>Bacteria</taxon>
        <taxon>Pseudomonadati</taxon>
        <taxon>Bacteroidota</taxon>
        <taxon>Cytophagia</taxon>
        <taxon>Cytophagales</taxon>
        <taxon>Hymenobacteraceae</taxon>
        <taxon>Hymenobacter</taxon>
    </lineage>
</organism>
<dbReference type="AlphaFoldDB" id="A0A7W9SZ22"/>
<name>A0A7W9SZ22_9BACT</name>
<gene>
    <name evidence="1" type="ORF">HNQ93_001222</name>
</gene>
<evidence type="ECO:0000313" key="2">
    <source>
        <dbReference type="Proteomes" id="UP000532746"/>
    </source>
</evidence>
<dbReference type="Proteomes" id="UP000532746">
    <property type="component" value="Unassembled WGS sequence"/>
</dbReference>
<evidence type="ECO:0000313" key="1">
    <source>
        <dbReference type="EMBL" id="MBB6058376.1"/>
    </source>
</evidence>